<name>A0ACB0J0Z8_TRIPR</name>
<gene>
    <name evidence="1" type="ORF">MILVUS5_LOCUS8414</name>
</gene>
<protein>
    <submittedName>
        <fullName evidence="1">Uncharacterized protein</fullName>
    </submittedName>
</protein>
<reference evidence="1" key="1">
    <citation type="submission" date="2023-10" db="EMBL/GenBank/DDBJ databases">
        <authorList>
            <person name="Rodriguez Cubillos JULIANA M."/>
            <person name="De Vega J."/>
        </authorList>
    </citation>
    <scope>NUCLEOTIDE SEQUENCE</scope>
</reference>
<evidence type="ECO:0000313" key="2">
    <source>
        <dbReference type="Proteomes" id="UP001177021"/>
    </source>
</evidence>
<dbReference type="Proteomes" id="UP001177021">
    <property type="component" value="Unassembled WGS sequence"/>
</dbReference>
<proteinExistence type="predicted"/>
<evidence type="ECO:0000313" key="1">
    <source>
        <dbReference type="EMBL" id="CAJ2638170.1"/>
    </source>
</evidence>
<keyword evidence="2" id="KW-1185">Reference proteome</keyword>
<accession>A0ACB0J0Z8</accession>
<dbReference type="EMBL" id="CASHSV030000013">
    <property type="protein sequence ID" value="CAJ2638170.1"/>
    <property type="molecule type" value="Genomic_DNA"/>
</dbReference>
<sequence length="279" mass="31352">MLRTQINGFRQKDNESLFEAWERYKEMIRTCPHHGLEEWLIIHTFYNGLLYNTRLTIDAAVGGALMDKAYNEAYQLIESMAQNHYQWGSERTPIEKPQMKGGMHEISGLDHVNAKIDALTQKIESLTTAPKAIVAATTQNCELCETQGHTIAECQLLTEAPTDQVNYTQGNSYNQNQRNYLYLSYKRNNALYAPGQASSAPPGFQNAAYSTPRKSNLELLLENFITTQAQTNLQTSEQIKQITSKLDVLTTHNRMLKTQIAQVAQQQASTSALAGTFPG</sequence>
<comment type="caution">
    <text evidence="1">The sequence shown here is derived from an EMBL/GenBank/DDBJ whole genome shotgun (WGS) entry which is preliminary data.</text>
</comment>
<organism evidence="1 2">
    <name type="scientific">Trifolium pratense</name>
    <name type="common">Red clover</name>
    <dbReference type="NCBI Taxonomy" id="57577"/>
    <lineage>
        <taxon>Eukaryota</taxon>
        <taxon>Viridiplantae</taxon>
        <taxon>Streptophyta</taxon>
        <taxon>Embryophyta</taxon>
        <taxon>Tracheophyta</taxon>
        <taxon>Spermatophyta</taxon>
        <taxon>Magnoliopsida</taxon>
        <taxon>eudicotyledons</taxon>
        <taxon>Gunneridae</taxon>
        <taxon>Pentapetalae</taxon>
        <taxon>rosids</taxon>
        <taxon>fabids</taxon>
        <taxon>Fabales</taxon>
        <taxon>Fabaceae</taxon>
        <taxon>Papilionoideae</taxon>
        <taxon>50 kb inversion clade</taxon>
        <taxon>NPAAA clade</taxon>
        <taxon>Hologalegina</taxon>
        <taxon>IRL clade</taxon>
        <taxon>Trifolieae</taxon>
        <taxon>Trifolium</taxon>
    </lineage>
</organism>